<sequence>MIFGQTDPATDPTPSPSPGPPPIPPDAKPWHLDPPPGASRALAGFISDAGQCFQALAKTLGTPKYAVEPPTPPPARPAPKPIGMAGLTIESLSKLQNVMERDAEGWLVSGDGVAAAARRAATIGSIALQRLKDLVARVRELLSTVDLTRSAVIYAAHDSFGGELASETEYQLFLAVDRALAEGNRIVQTASAMIGNDLYSPIYPPIPMIPRELIPPSPVPMPRILRNSWGTAQV</sequence>
<protein>
    <submittedName>
        <fullName evidence="2">Uncharacterized protein</fullName>
    </submittedName>
</protein>
<accession>A0A4U8W7H7</accession>
<feature type="region of interest" description="Disordered" evidence="1">
    <location>
        <begin position="1"/>
        <end position="39"/>
    </location>
</feature>
<name>A0A4U8W7H7_9NOCA</name>
<dbReference type="EMBL" id="LR215973">
    <property type="protein sequence ID" value="VFB01020.1"/>
    <property type="molecule type" value="Genomic_DNA"/>
</dbReference>
<evidence type="ECO:0000256" key="1">
    <source>
        <dbReference type="SAM" id="MobiDB-lite"/>
    </source>
</evidence>
<organism evidence="2 3">
    <name type="scientific">Nocardia cyriacigeorgica</name>
    <dbReference type="NCBI Taxonomy" id="135487"/>
    <lineage>
        <taxon>Bacteria</taxon>
        <taxon>Bacillati</taxon>
        <taxon>Actinomycetota</taxon>
        <taxon>Actinomycetes</taxon>
        <taxon>Mycobacteriales</taxon>
        <taxon>Nocardiaceae</taxon>
        <taxon>Nocardia</taxon>
    </lineage>
</organism>
<reference evidence="2 3" key="1">
    <citation type="submission" date="2019-02" db="EMBL/GenBank/DDBJ databases">
        <authorList>
            <consortium name="Pathogen Informatics"/>
        </authorList>
    </citation>
    <scope>NUCLEOTIDE SEQUENCE [LARGE SCALE GENOMIC DNA]</scope>
    <source>
        <strain evidence="2 3">3012STDY6756504</strain>
    </source>
</reference>
<feature type="compositionally biased region" description="Low complexity" evidence="1">
    <location>
        <begin position="1"/>
        <end position="10"/>
    </location>
</feature>
<proteinExistence type="predicted"/>
<gene>
    <name evidence="2" type="ORF">NCTC10797_04830</name>
</gene>
<dbReference type="AlphaFoldDB" id="A0A4U8W7H7"/>
<evidence type="ECO:0000313" key="3">
    <source>
        <dbReference type="Proteomes" id="UP000290439"/>
    </source>
</evidence>
<dbReference type="Proteomes" id="UP000290439">
    <property type="component" value="Chromosome"/>
</dbReference>
<feature type="compositionally biased region" description="Pro residues" evidence="1">
    <location>
        <begin position="11"/>
        <end position="37"/>
    </location>
</feature>
<evidence type="ECO:0000313" key="2">
    <source>
        <dbReference type="EMBL" id="VFB01020.1"/>
    </source>
</evidence>